<dbReference type="AlphaFoldDB" id="A0A381ZIX2"/>
<sequence>MISKITTYQFIIILFQFTSILFGQKPAEVFEKDQDNKYHYRETYRFDSVPDIGNYTISISNVEGEIFVKGHSGSGAELMILRNIKSITEKKAKQLVDYNKIQVFHIEDDNLIQVKSEKTIQYQKDIETRFEWNIPMYINLDLETAGGDIDVRDIRGESMLKTSGGDMILLNMMGRI</sequence>
<evidence type="ECO:0000313" key="1">
    <source>
        <dbReference type="EMBL" id="SVA89084.1"/>
    </source>
</evidence>
<proteinExistence type="predicted"/>
<protein>
    <submittedName>
        <fullName evidence="1">Uncharacterized protein</fullName>
    </submittedName>
</protein>
<accession>A0A381ZIX2</accession>
<dbReference type="EMBL" id="UINC01021472">
    <property type="protein sequence ID" value="SVA89084.1"/>
    <property type="molecule type" value="Genomic_DNA"/>
</dbReference>
<name>A0A381ZIX2_9ZZZZ</name>
<organism evidence="1">
    <name type="scientific">marine metagenome</name>
    <dbReference type="NCBI Taxonomy" id="408172"/>
    <lineage>
        <taxon>unclassified sequences</taxon>
        <taxon>metagenomes</taxon>
        <taxon>ecological metagenomes</taxon>
    </lineage>
</organism>
<feature type="non-terminal residue" evidence="1">
    <location>
        <position position="176"/>
    </location>
</feature>
<reference evidence="1" key="1">
    <citation type="submission" date="2018-05" db="EMBL/GenBank/DDBJ databases">
        <authorList>
            <person name="Lanie J.A."/>
            <person name="Ng W.-L."/>
            <person name="Kazmierczak K.M."/>
            <person name="Andrzejewski T.M."/>
            <person name="Davidsen T.M."/>
            <person name="Wayne K.J."/>
            <person name="Tettelin H."/>
            <person name="Glass J.I."/>
            <person name="Rusch D."/>
            <person name="Podicherti R."/>
            <person name="Tsui H.-C.T."/>
            <person name="Winkler M.E."/>
        </authorList>
    </citation>
    <scope>NUCLEOTIDE SEQUENCE</scope>
</reference>
<gene>
    <name evidence="1" type="ORF">METZ01_LOCUS141938</name>
</gene>